<dbReference type="RefSeq" id="WP_083451247.1">
    <property type="nucleotide sequence ID" value="NZ_LFYT02000010.1"/>
</dbReference>
<dbReference type="Pfam" id="PF13598">
    <property type="entry name" value="DUF4139"/>
    <property type="match status" value="1"/>
</dbReference>
<dbReference type="AlphaFoldDB" id="A0A2T7UE19"/>
<evidence type="ECO:0008006" key="5">
    <source>
        <dbReference type="Google" id="ProtNLM"/>
    </source>
</evidence>
<dbReference type="PANTHER" id="PTHR31005:SF8">
    <property type="entry name" value="DUF4139 DOMAIN-CONTAINING PROTEIN"/>
    <property type="match status" value="1"/>
</dbReference>
<dbReference type="EMBL" id="LFYT02000010">
    <property type="protein sequence ID" value="PVE42872.1"/>
    <property type="molecule type" value="Genomic_DNA"/>
</dbReference>
<evidence type="ECO:0000313" key="3">
    <source>
        <dbReference type="EMBL" id="PVE42872.1"/>
    </source>
</evidence>
<protein>
    <recommendedName>
        <fullName evidence="5">DUF4139 domain-containing protein</fullName>
    </recommendedName>
</protein>
<feature type="domain" description="DUF4140" evidence="2">
    <location>
        <begin position="47"/>
        <end position="141"/>
    </location>
</feature>
<accession>A0A2T7UE19</accession>
<sequence>MNFSTNHAIQSLRIGASHLCRLVPLCFASASWAQSPPTEVHSAIQNVTVYPGVAVIERVAKVPANSRQLVLPCLSTAFDMSALRVDGGPGVTLGAISAVDLPRAEVPACARSPLDTQISTLEQRIAALRAEEASHDLVLNYLKNLRTNVGPNKTKQAMTTTMAQVQRSGLKTRMQQLHLARERETLERELKPLQSQRERQQAPAYVRQLSVQLSAEQDSELRLRYPVQAATWAPAYRATLDSNNASVQMERLAQVSQNSGEDWRDVSLRLSTGSPRSAPQGPLPRSWIISPRPLLPEGRVMMLAPATPAVSAPAPAMEKRNGSAPALDFAVQVAQGEYATEFLVPGKVGVASGQERVAFSLERQNWPAKLFVQTSPTSEASAWLKAEVARPAGVWPDGSLQLLRGQHTIGQSTWRMGNEAQLTLPFGRDEQVRVQVKSSPQQTASAGLISTRQERRESHHYEVQNLHGIPIELEVLEARPLGTDAQISVQAVFDPAVEPQPWRPGTGIVVWRKTLPPSATATFKADYLMTYPKDVPISENR</sequence>
<proteinExistence type="predicted"/>
<reference evidence="3" key="1">
    <citation type="submission" date="2017-04" db="EMBL/GenBank/DDBJ databases">
        <title>Unexpected and diverse lifestyles within the genus Limnohabitans.</title>
        <authorList>
            <person name="Kasalicky V."/>
            <person name="Mehrshad M."/>
            <person name="Andrei S.-A."/>
            <person name="Salcher M."/>
            <person name="Kratochvilova H."/>
            <person name="Simek K."/>
            <person name="Ghai R."/>
        </authorList>
    </citation>
    <scope>NUCLEOTIDE SEQUENCE [LARGE SCALE GENOMIC DNA]</scope>
    <source>
        <strain evidence="3">II-D5</strain>
    </source>
</reference>
<feature type="domain" description="DUF4139" evidence="1">
    <location>
        <begin position="221"/>
        <end position="533"/>
    </location>
</feature>
<dbReference type="PANTHER" id="PTHR31005">
    <property type="entry name" value="DUF4139 DOMAIN-CONTAINING PROTEIN"/>
    <property type="match status" value="1"/>
</dbReference>
<evidence type="ECO:0000259" key="1">
    <source>
        <dbReference type="Pfam" id="PF13598"/>
    </source>
</evidence>
<dbReference type="Pfam" id="PF13600">
    <property type="entry name" value="DUF4140"/>
    <property type="match status" value="1"/>
</dbReference>
<organism evidence="3 4">
    <name type="scientific">Limnohabitans planktonicus II-D5</name>
    <dbReference type="NCBI Taxonomy" id="1293045"/>
    <lineage>
        <taxon>Bacteria</taxon>
        <taxon>Pseudomonadati</taxon>
        <taxon>Pseudomonadota</taxon>
        <taxon>Betaproteobacteria</taxon>
        <taxon>Burkholderiales</taxon>
        <taxon>Comamonadaceae</taxon>
        <taxon>Limnohabitans</taxon>
    </lineage>
</organism>
<dbReference type="OrthoDB" id="9777444at2"/>
<comment type="caution">
    <text evidence="3">The sequence shown here is derived from an EMBL/GenBank/DDBJ whole genome shotgun (WGS) entry which is preliminary data.</text>
</comment>
<name>A0A2T7UE19_9BURK</name>
<dbReference type="STRING" id="1293045.H663_14150"/>
<gene>
    <name evidence="3" type="ORF">H663_010215</name>
</gene>
<evidence type="ECO:0000313" key="4">
    <source>
        <dbReference type="Proteomes" id="UP000037507"/>
    </source>
</evidence>
<keyword evidence="4" id="KW-1185">Reference proteome</keyword>
<evidence type="ECO:0000259" key="2">
    <source>
        <dbReference type="Pfam" id="PF13600"/>
    </source>
</evidence>
<dbReference type="InterPro" id="IPR037291">
    <property type="entry name" value="DUF4139"/>
</dbReference>
<dbReference type="Proteomes" id="UP000037507">
    <property type="component" value="Unassembled WGS sequence"/>
</dbReference>
<dbReference type="InterPro" id="IPR025554">
    <property type="entry name" value="DUF4140"/>
</dbReference>
<dbReference type="NCBIfam" id="TIGR02231">
    <property type="entry name" value="mucoidy inhibitor MuiA family protein"/>
    <property type="match status" value="1"/>
</dbReference>
<dbReference type="InterPro" id="IPR011935">
    <property type="entry name" value="CHP02231"/>
</dbReference>